<dbReference type="GO" id="GO:0003723">
    <property type="term" value="F:RNA binding"/>
    <property type="evidence" value="ECO:0007669"/>
    <property type="project" value="InterPro"/>
</dbReference>
<organism evidence="2 3">
    <name type="scientific">Pseudoalteromonas tunicata D2</name>
    <dbReference type="NCBI Taxonomy" id="87626"/>
    <lineage>
        <taxon>Bacteria</taxon>
        <taxon>Pseudomonadati</taxon>
        <taxon>Pseudomonadota</taxon>
        <taxon>Gammaproteobacteria</taxon>
        <taxon>Alteromonadales</taxon>
        <taxon>Pseudoalteromonadaceae</taxon>
        <taxon>Pseudoalteromonas</taxon>
    </lineage>
</organism>
<dbReference type="InterPro" id="IPR020103">
    <property type="entry name" value="PsdUridine_synth_cat_dom_sf"/>
</dbReference>
<dbReference type="Gene3D" id="3.30.2350.10">
    <property type="entry name" value="Pseudouridine synthase"/>
    <property type="match status" value="1"/>
</dbReference>
<comment type="caution">
    <text evidence="2">The sequence shown here is derived from an EMBL/GenBank/DDBJ whole genome shotgun (WGS) entry which is preliminary data.</text>
</comment>
<dbReference type="InterPro" id="IPR006224">
    <property type="entry name" value="PsdUridine_synth_RluA-like_CS"/>
</dbReference>
<accession>A4C3N4</accession>
<feature type="domain" description="Pseudouridine synthase RsuA/RluA-like" evidence="1">
    <location>
        <begin position="26"/>
        <end position="171"/>
    </location>
</feature>
<reference evidence="2 3" key="1">
    <citation type="submission" date="2006-02" db="EMBL/GenBank/DDBJ databases">
        <authorList>
            <person name="Moran M.A."/>
            <person name="Kjelleberg S."/>
            <person name="Egan S."/>
            <person name="Saunders N."/>
            <person name="Thomas T."/>
            <person name="Ferriera S."/>
            <person name="Johnson J."/>
            <person name="Kravitz S."/>
            <person name="Halpern A."/>
            <person name="Remington K."/>
            <person name="Beeson K."/>
            <person name="Tran B."/>
            <person name="Rogers Y.-H."/>
            <person name="Friedman R."/>
            <person name="Venter J.C."/>
        </authorList>
    </citation>
    <scope>NUCLEOTIDE SEQUENCE [LARGE SCALE GENOMIC DNA]</scope>
    <source>
        <strain evidence="2 3">D2</strain>
    </source>
</reference>
<proteinExistence type="predicted"/>
<evidence type="ECO:0000313" key="3">
    <source>
        <dbReference type="Proteomes" id="UP000006201"/>
    </source>
</evidence>
<evidence type="ECO:0000259" key="1">
    <source>
        <dbReference type="Pfam" id="PF00849"/>
    </source>
</evidence>
<dbReference type="Proteomes" id="UP000006201">
    <property type="component" value="Unassembled WGS sequence"/>
</dbReference>
<dbReference type="GO" id="GO:0000455">
    <property type="term" value="P:enzyme-directed rRNA pseudouridine synthesis"/>
    <property type="evidence" value="ECO:0007669"/>
    <property type="project" value="TreeGrafter"/>
</dbReference>
<dbReference type="PROSITE" id="PS01129">
    <property type="entry name" value="PSI_RLU"/>
    <property type="match status" value="1"/>
</dbReference>
<dbReference type="STRING" id="87626.PTD2_01316"/>
<dbReference type="PANTHER" id="PTHR21600">
    <property type="entry name" value="MITOCHONDRIAL RNA PSEUDOURIDINE SYNTHASE"/>
    <property type="match status" value="1"/>
</dbReference>
<dbReference type="Pfam" id="PF00849">
    <property type="entry name" value="PseudoU_synth_2"/>
    <property type="match status" value="1"/>
</dbReference>
<dbReference type="CDD" id="cd02869">
    <property type="entry name" value="PseudoU_synth_RluA_like"/>
    <property type="match status" value="1"/>
</dbReference>
<dbReference type="HOGENOM" id="CLU_016902_11_1_6"/>
<dbReference type="OrthoDB" id="9785808at2"/>
<dbReference type="InterPro" id="IPR006145">
    <property type="entry name" value="PsdUridine_synth_RsuA/RluA"/>
</dbReference>
<dbReference type="eggNOG" id="COG0564">
    <property type="taxonomic scope" value="Bacteria"/>
</dbReference>
<keyword evidence="3" id="KW-1185">Reference proteome</keyword>
<dbReference type="AlphaFoldDB" id="A4C3N4"/>
<gene>
    <name evidence="2" type="ORF">PTD2_01316</name>
</gene>
<evidence type="ECO:0000313" key="2">
    <source>
        <dbReference type="EMBL" id="EAR30166.1"/>
    </source>
</evidence>
<dbReference type="SUPFAM" id="SSF55120">
    <property type="entry name" value="Pseudouridine synthase"/>
    <property type="match status" value="1"/>
</dbReference>
<dbReference type="GO" id="GO:0140098">
    <property type="term" value="F:catalytic activity, acting on RNA"/>
    <property type="evidence" value="ECO:0007669"/>
    <property type="project" value="UniProtKB-ARBA"/>
</dbReference>
<dbReference type="EMBL" id="AAOH01000001">
    <property type="protein sequence ID" value="EAR30166.1"/>
    <property type="molecule type" value="Genomic_DNA"/>
</dbReference>
<sequence length="221" mass="24354">MQPLPDSFIAPKCEQAIEILYQDEAILLINKPSGLLSLSGKNPANLDSVHYRLCQDFPAATLLHRLDFGTSGIMLVALNKTINAVLMSQFQQRTIKKSYTAILAGQLTPLNGSINLPIAKAEFPRHAVCLQRGKHAQSDYQVHAYCKSTDSTKVTYLPVTGRTHQLRIHSQAIGHPILGCDLYGTVHSLSQAPRLMLHATSLTFTHPITLQRFEGVCPSPF</sequence>
<dbReference type="PANTHER" id="PTHR21600:SF89">
    <property type="entry name" value="RIBOSOMAL LARGE SUBUNIT PSEUDOURIDINE SYNTHASE A"/>
    <property type="match status" value="1"/>
</dbReference>
<protein>
    <submittedName>
        <fullName evidence="2">Putative 23S rRNA pseudouridylate 746 synthase</fullName>
    </submittedName>
</protein>
<dbReference type="GO" id="GO:0009982">
    <property type="term" value="F:pseudouridine synthase activity"/>
    <property type="evidence" value="ECO:0007669"/>
    <property type="project" value="InterPro"/>
</dbReference>
<name>A4C3N4_9GAMM</name>
<dbReference type="InterPro" id="IPR050188">
    <property type="entry name" value="RluA_PseudoU_synthase"/>
</dbReference>
<dbReference type="RefSeq" id="WP_009836467.1">
    <property type="nucleotide sequence ID" value="NZ_AAOH01000001.1"/>
</dbReference>